<dbReference type="InterPro" id="IPR036775">
    <property type="entry name" value="DNA_pol_Y-fam_lit_finger_sf"/>
</dbReference>
<dbReference type="GO" id="GO:0009432">
    <property type="term" value="P:SOS response"/>
    <property type="evidence" value="ECO:0007669"/>
    <property type="project" value="TreeGrafter"/>
</dbReference>
<dbReference type="InterPro" id="IPR001126">
    <property type="entry name" value="UmuC"/>
</dbReference>
<dbReference type="GO" id="GO:0006281">
    <property type="term" value="P:DNA repair"/>
    <property type="evidence" value="ECO:0007669"/>
    <property type="project" value="InterPro"/>
</dbReference>
<dbReference type="Gene3D" id="3.40.1170.60">
    <property type="match status" value="1"/>
</dbReference>
<evidence type="ECO:0000256" key="3">
    <source>
        <dbReference type="ARBA" id="ARBA00022932"/>
    </source>
</evidence>
<dbReference type="SUPFAM" id="SSF56672">
    <property type="entry name" value="DNA/RNA polymerases"/>
    <property type="match status" value="1"/>
</dbReference>
<dbReference type="Pfam" id="PF00817">
    <property type="entry name" value="IMS"/>
    <property type="match status" value="1"/>
</dbReference>
<comment type="similarity">
    <text evidence="1">Belongs to the DNA polymerase type-Y family.</text>
</comment>
<dbReference type="GO" id="GO:0042276">
    <property type="term" value="P:error-prone translesion synthesis"/>
    <property type="evidence" value="ECO:0007669"/>
    <property type="project" value="TreeGrafter"/>
</dbReference>
<dbReference type="Gene3D" id="3.30.70.270">
    <property type="match status" value="1"/>
</dbReference>
<dbReference type="InParanoid" id="A0A1M6PJZ9"/>
<dbReference type="Gene3D" id="3.30.1490.100">
    <property type="entry name" value="DNA polymerase, Y-family, little finger domain"/>
    <property type="match status" value="1"/>
</dbReference>
<gene>
    <name evidence="5" type="ORF">SAMN02745181_3214</name>
</gene>
<dbReference type="EMBL" id="FQYR01000005">
    <property type="protein sequence ID" value="SHK08296.1"/>
    <property type="molecule type" value="Genomic_DNA"/>
</dbReference>
<dbReference type="InterPro" id="IPR043502">
    <property type="entry name" value="DNA/RNA_pol_sf"/>
</dbReference>
<dbReference type="OrthoDB" id="9808813at2"/>
<dbReference type="PROSITE" id="PS50173">
    <property type="entry name" value="UMUC"/>
    <property type="match status" value="1"/>
</dbReference>
<keyword evidence="3" id="KW-0808">Transferase</keyword>
<dbReference type="SUPFAM" id="SSF100879">
    <property type="entry name" value="Lesion bypass DNA polymerase (Y-family), little finger domain"/>
    <property type="match status" value="1"/>
</dbReference>
<dbReference type="InterPro" id="IPR053848">
    <property type="entry name" value="IMS_HHH_1"/>
</dbReference>
<dbReference type="GO" id="GO:0003887">
    <property type="term" value="F:DNA-directed DNA polymerase activity"/>
    <property type="evidence" value="ECO:0007669"/>
    <property type="project" value="UniProtKB-KW"/>
</dbReference>
<evidence type="ECO:0000256" key="1">
    <source>
        <dbReference type="ARBA" id="ARBA00010945"/>
    </source>
</evidence>
<reference evidence="5 6" key="1">
    <citation type="submission" date="2016-11" db="EMBL/GenBank/DDBJ databases">
        <authorList>
            <person name="Jaros S."/>
            <person name="Januszkiewicz K."/>
            <person name="Wedrychowicz H."/>
        </authorList>
    </citation>
    <scope>NUCLEOTIDE SEQUENCE [LARGE SCALE GENOMIC DNA]</scope>
    <source>
        <strain evidence="5 6">DSM 18772</strain>
    </source>
</reference>
<keyword evidence="3" id="KW-0239">DNA-directed DNA polymerase</keyword>
<dbReference type="AlphaFoldDB" id="A0A1M6PJZ9"/>
<dbReference type="STRING" id="1123071.SAMN02745181_3214"/>
<evidence type="ECO:0000313" key="5">
    <source>
        <dbReference type="EMBL" id="SHK08296.1"/>
    </source>
</evidence>
<sequence length="419" mass="47098">MSTFSEVSALFLDFDSFFASVEQHMHPELRGRPIGIAPVLTDTSCCIAASYEAKAFGVKTGTGVREAKSLCPEILIVEAKPPEYIKYHHQLVAAVESCIHVEATLSIDELWCLLPENLRQREQIDELAYRIKRAIAREVSPCITCTIGVAQNRWLAKMASKMRKPDGYLLLLPEDLPEALYGLKLSDVHGVGSSMELRLHARGIHTVKQLCEASRSKLHSVWGSIEGERLWMNLHGAVLPEREVERRSIGHSHVLSPEKREQDKALPVLHKLTQKAAVRLRSHGMLAGSLHIQIRYVHGPSWAAECRFEHSADSILFARTVKRLWRQRPDKSTKILKLSMTLAHLLEEANHTPSLFEADMRPRMELSRTMDRIQAKLGRKAIHLGCDHDALADAPMRISFTHIPDLGLEGSADLHEDEA</sequence>
<protein>
    <submittedName>
        <fullName evidence="5">DNA polymerase-4</fullName>
    </submittedName>
</protein>
<dbReference type="GO" id="GO:0005829">
    <property type="term" value="C:cytosol"/>
    <property type="evidence" value="ECO:0007669"/>
    <property type="project" value="TreeGrafter"/>
</dbReference>
<evidence type="ECO:0000259" key="4">
    <source>
        <dbReference type="PROSITE" id="PS50173"/>
    </source>
</evidence>
<dbReference type="PANTHER" id="PTHR11076:SF33">
    <property type="entry name" value="DNA POLYMERASE KAPPA"/>
    <property type="match status" value="1"/>
</dbReference>
<dbReference type="Pfam" id="PF11799">
    <property type="entry name" value="IMS_C"/>
    <property type="match status" value="1"/>
</dbReference>
<feature type="domain" description="UmuC" evidence="4">
    <location>
        <begin position="9"/>
        <end position="192"/>
    </location>
</feature>
<accession>A0A1M6PJZ9</accession>
<dbReference type="Proteomes" id="UP000184510">
    <property type="component" value="Unassembled WGS sequence"/>
</dbReference>
<dbReference type="RefSeq" id="WP_143184761.1">
    <property type="nucleotide sequence ID" value="NZ_FQYR01000005.1"/>
</dbReference>
<organism evidence="5 6">
    <name type="scientific">Rubritalea squalenifaciens DSM 18772</name>
    <dbReference type="NCBI Taxonomy" id="1123071"/>
    <lineage>
        <taxon>Bacteria</taxon>
        <taxon>Pseudomonadati</taxon>
        <taxon>Verrucomicrobiota</taxon>
        <taxon>Verrucomicrobiia</taxon>
        <taxon>Verrucomicrobiales</taxon>
        <taxon>Rubritaleaceae</taxon>
        <taxon>Rubritalea</taxon>
    </lineage>
</organism>
<dbReference type="InterPro" id="IPR043128">
    <property type="entry name" value="Rev_trsase/Diguanyl_cyclase"/>
</dbReference>
<dbReference type="CDD" id="cd00424">
    <property type="entry name" value="PolY"/>
    <property type="match status" value="1"/>
</dbReference>
<keyword evidence="2" id="KW-0515">Mutator protein</keyword>
<dbReference type="GO" id="GO:0003684">
    <property type="term" value="F:damaged DNA binding"/>
    <property type="evidence" value="ECO:0007669"/>
    <property type="project" value="InterPro"/>
</dbReference>
<keyword evidence="6" id="KW-1185">Reference proteome</keyword>
<name>A0A1M6PJZ9_9BACT</name>
<evidence type="ECO:0000256" key="2">
    <source>
        <dbReference type="ARBA" id="ARBA00022457"/>
    </source>
</evidence>
<dbReference type="Gene3D" id="1.10.150.20">
    <property type="entry name" value="5' to 3' exonuclease, C-terminal subdomain"/>
    <property type="match status" value="1"/>
</dbReference>
<dbReference type="PANTHER" id="PTHR11076">
    <property type="entry name" value="DNA REPAIR POLYMERASE UMUC / TRANSFERASE FAMILY MEMBER"/>
    <property type="match status" value="1"/>
</dbReference>
<dbReference type="Pfam" id="PF21999">
    <property type="entry name" value="IMS_HHH_1"/>
    <property type="match status" value="1"/>
</dbReference>
<dbReference type="InterPro" id="IPR017961">
    <property type="entry name" value="DNA_pol_Y-fam_little_finger"/>
</dbReference>
<dbReference type="InterPro" id="IPR050116">
    <property type="entry name" value="DNA_polymerase-Y"/>
</dbReference>
<evidence type="ECO:0000313" key="6">
    <source>
        <dbReference type="Proteomes" id="UP000184510"/>
    </source>
</evidence>
<keyword evidence="3" id="KW-0548">Nucleotidyltransferase</keyword>
<proteinExistence type="inferred from homology"/>